<feature type="region of interest" description="Disordered" evidence="7">
    <location>
        <begin position="640"/>
        <end position="660"/>
    </location>
</feature>
<evidence type="ECO:0000256" key="7">
    <source>
        <dbReference type="SAM" id="MobiDB-lite"/>
    </source>
</evidence>
<dbReference type="InterPro" id="IPR001867">
    <property type="entry name" value="OmpR/PhoB-type_DNA-bd"/>
</dbReference>
<comment type="similarity">
    <text evidence="1">Belongs to the AfsR/DnrI/RedD regulatory family.</text>
</comment>
<dbReference type="InterPro" id="IPR005158">
    <property type="entry name" value="BTAD"/>
</dbReference>
<keyword evidence="5" id="KW-0804">Transcription</keyword>
<dbReference type="InterPro" id="IPR016032">
    <property type="entry name" value="Sig_transdc_resp-reg_C-effctor"/>
</dbReference>
<dbReference type="PANTHER" id="PTHR35807:SF1">
    <property type="entry name" value="TRANSCRIPTIONAL REGULATOR REDD"/>
    <property type="match status" value="1"/>
</dbReference>
<dbReference type="CDD" id="cd15831">
    <property type="entry name" value="BTAD"/>
    <property type="match status" value="1"/>
</dbReference>
<reference evidence="9 10" key="1">
    <citation type="submission" date="2022-10" db="EMBL/GenBank/DDBJ databases">
        <title>Draft genome sequence of Streptomyces sp. YSPA8.</title>
        <authorList>
            <person name="Moriuchi R."/>
            <person name="Dohra H."/>
            <person name="Yamamura H."/>
            <person name="Kodani S."/>
        </authorList>
    </citation>
    <scope>NUCLEOTIDE SEQUENCE [LARGE SCALE GENOMIC DNA]</scope>
    <source>
        <strain evidence="9 10">YSPA8</strain>
    </source>
</reference>
<organism evidence="9 10">
    <name type="scientific">Streptomyces yaizuensis</name>
    <dbReference type="NCBI Taxonomy" id="2989713"/>
    <lineage>
        <taxon>Bacteria</taxon>
        <taxon>Bacillati</taxon>
        <taxon>Actinomycetota</taxon>
        <taxon>Actinomycetes</taxon>
        <taxon>Kitasatosporales</taxon>
        <taxon>Streptomycetaceae</taxon>
        <taxon>Streptomyces</taxon>
    </lineage>
</organism>
<evidence type="ECO:0000256" key="2">
    <source>
        <dbReference type="ARBA" id="ARBA00023012"/>
    </source>
</evidence>
<dbReference type="SUPFAM" id="SSF46894">
    <property type="entry name" value="C-terminal effector domain of the bipartite response regulators"/>
    <property type="match status" value="1"/>
</dbReference>
<evidence type="ECO:0000259" key="8">
    <source>
        <dbReference type="PROSITE" id="PS51755"/>
    </source>
</evidence>
<dbReference type="SMART" id="SM01043">
    <property type="entry name" value="BTAD"/>
    <property type="match status" value="1"/>
</dbReference>
<evidence type="ECO:0000313" key="9">
    <source>
        <dbReference type="EMBL" id="GLF96824.1"/>
    </source>
</evidence>
<sequence>MRGSGDAHDGLRFRLLGSVHGERDGRPLALGAPQQRALLAVLLLRGNRPVSTAELLDALWGERLPDRAVGTLRTYVSRLRRLLEPDRPARSAATVLVSTDDGYLLRVSPGALDSAEFERRTTQAGRLRTAGDTTGAHRELDAALALWSGTPLTGLPGPHAERQRDRLTELWLTAREEYFHCSLALERHTTTIPHLRAFAAEHPLRERTQALLMQALHRDGRQAEAFRVYEETSRALAEEIGVGPGRELSALHTRLRGTPPGAPTRGRTPRTRAAGAPAAPADTLDRLLAETRTALTRLRPDLVPAPPRPVPAPPPPPTALPDDFQRRIAAAVAAALDGLPGSRTGRPTSGRAPAALGTAADLLTAWARLVRGTTDCHRPTDSAHRLLAAARRHGDTRTAGRALRVLAAAPPAGPDDRARAADRLRRALRHPGTADDPQDLAEGALDLALLLVLTDRPQEALSWSERARDRSTALDAPHHRARALALTVRAHALLADADATQRAAARALDEARDLADPHTLGTVLHHVGCAHLALGDAGRAVAHLREARHHHRRTGQPRWEAHAWARLAEGALAQRHPEEAAACATQALALERTVRDPICRGLALAARGQALHVLGGPGGPGTPAGLDVLDALDGPVAAAAAPESPATAPRALTAGPAPLS</sequence>
<protein>
    <submittedName>
        <fullName evidence="9">Winged helix-turn-helix domain-containing protein</fullName>
    </submittedName>
</protein>
<name>A0ABQ5P2J7_9ACTN</name>
<accession>A0ABQ5P2J7</accession>
<keyword evidence="2" id="KW-0902">Two-component regulatory system</keyword>
<dbReference type="Gene3D" id="1.25.40.10">
    <property type="entry name" value="Tetratricopeptide repeat domain"/>
    <property type="match status" value="2"/>
</dbReference>
<dbReference type="PANTHER" id="PTHR35807">
    <property type="entry name" value="TRANSCRIPTIONAL REGULATOR REDD-RELATED"/>
    <property type="match status" value="1"/>
</dbReference>
<dbReference type="Proteomes" id="UP001291653">
    <property type="component" value="Unassembled WGS sequence"/>
</dbReference>
<dbReference type="Pfam" id="PF00486">
    <property type="entry name" value="Trans_reg_C"/>
    <property type="match status" value="1"/>
</dbReference>
<dbReference type="InterPro" id="IPR036388">
    <property type="entry name" value="WH-like_DNA-bd_sf"/>
</dbReference>
<dbReference type="EMBL" id="BSBI01000009">
    <property type="protein sequence ID" value="GLF96824.1"/>
    <property type="molecule type" value="Genomic_DNA"/>
</dbReference>
<dbReference type="Gene3D" id="1.10.10.10">
    <property type="entry name" value="Winged helix-like DNA-binding domain superfamily/Winged helix DNA-binding domain"/>
    <property type="match status" value="1"/>
</dbReference>
<dbReference type="PROSITE" id="PS51755">
    <property type="entry name" value="OMPR_PHOB"/>
    <property type="match status" value="1"/>
</dbReference>
<comment type="caution">
    <text evidence="9">The sequence shown here is derived from an EMBL/GenBank/DDBJ whole genome shotgun (WGS) entry which is preliminary data.</text>
</comment>
<dbReference type="Pfam" id="PF03704">
    <property type="entry name" value="BTAD"/>
    <property type="match status" value="1"/>
</dbReference>
<keyword evidence="4 6" id="KW-0238">DNA-binding</keyword>
<feature type="DNA-binding region" description="OmpR/PhoB-type" evidence="6">
    <location>
        <begin position="2"/>
        <end position="107"/>
    </location>
</feature>
<evidence type="ECO:0000313" key="10">
    <source>
        <dbReference type="Proteomes" id="UP001291653"/>
    </source>
</evidence>
<dbReference type="InterPro" id="IPR011990">
    <property type="entry name" value="TPR-like_helical_dom_sf"/>
</dbReference>
<keyword evidence="10" id="KW-1185">Reference proteome</keyword>
<evidence type="ECO:0000256" key="4">
    <source>
        <dbReference type="ARBA" id="ARBA00023125"/>
    </source>
</evidence>
<feature type="region of interest" description="Disordered" evidence="7">
    <location>
        <begin position="251"/>
        <end position="283"/>
    </location>
</feature>
<dbReference type="SUPFAM" id="SSF48452">
    <property type="entry name" value="TPR-like"/>
    <property type="match status" value="2"/>
</dbReference>
<dbReference type="SMART" id="SM00862">
    <property type="entry name" value="Trans_reg_C"/>
    <property type="match status" value="1"/>
</dbReference>
<evidence type="ECO:0000256" key="6">
    <source>
        <dbReference type="PROSITE-ProRule" id="PRU01091"/>
    </source>
</evidence>
<dbReference type="InterPro" id="IPR051677">
    <property type="entry name" value="AfsR-DnrI-RedD_regulator"/>
</dbReference>
<feature type="domain" description="OmpR/PhoB-type" evidence="8">
    <location>
        <begin position="2"/>
        <end position="107"/>
    </location>
</feature>
<dbReference type="RefSeq" id="WP_323448849.1">
    <property type="nucleotide sequence ID" value="NZ_BSBI01000009.1"/>
</dbReference>
<feature type="compositionally biased region" description="Low complexity" evidence="7">
    <location>
        <begin position="256"/>
        <end position="282"/>
    </location>
</feature>
<gene>
    <name evidence="9" type="ORF">SYYSPA8_21025</name>
</gene>
<evidence type="ECO:0000256" key="5">
    <source>
        <dbReference type="ARBA" id="ARBA00023163"/>
    </source>
</evidence>
<proteinExistence type="inferred from homology"/>
<evidence type="ECO:0000256" key="1">
    <source>
        <dbReference type="ARBA" id="ARBA00005820"/>
    </source>
</evidence>
<evidence type="ECO:0000256" key="3">
    <source>
        <dbReference type="ARBA" id="ARBA00023015"/>
    </source>
</evidence>
<keyword evidence="3" id="KW-0805">Transcription regulation</keyword>